<dbReference type="InterPro" id="IPR004477">
    <property type="entry name" value="ComEC_N"/>
</dbReference>
<evidence type="ECO:0000259" key="8">
    <source>
        <dbReference type="Pfam" id="PF13567"/>
    </source>
</evidence>
<dbReference type="OrthoDB" id="9761531at2"/>
<dbReference type="AlphaFoldDB" id="Q8KCP6"/>
<proteinExistence type="predicted"/>
<keyword evidence="2" id="KW-1003">Cell membrane</keyword>
<evidence type="ECO:0000256" key="5">
    <source>
        <dbReference type="ARBA" id="ARBA00023136"/>
    </source>
</evidence>
<dbReference type="Pfam" id="PF13567">
    <property type="entry name" value="DUF4131"/>
    <property type="match status" value="1"/>
</dbReference>
<sequence>MRYFLSAYPSVRLLACAVAGIMAAIFLPVSPVAWFGVAIASCIVTALLLFVSRKRHPAGTVSLFSAACYLTAVFSAFAFHASASYRLAPSPSLLSWVGRDVILSGVVDGRPVAWNGTARLRLRVNEVFEDGQTTRVSDRVKVVVRMPGDEDPQFQEGDFVRVKGRPALIPVASNRDEYDARFRERLKGTHVQIFCAGPWQLLREPPKPGFSVVPSIVNPVRNYLNSAIDRNFPEGGARHFIKGMVLGERDLMPEELYEAFRRTGTAHVLAVSGLHVALLAYAVNLCLQRLKVTQAGRWLSLFIIVAVIGLYSFVTGNAPSIKRASVMTAVIIAGGTIGRKSYPVNSLAAADLLILLFDPFDLLTPGFLMTNGAVLGILTIYPHLSGVVAHGKGVLRPLAHFFWSAFSVGFSAMIGVSPVIAWYFGTFSPSGIAANLPVVLFSTLAMYASFPMFLFHGFASGIASLFGAASWFFAGLALSCAELFSRLPLASVEVRPGLFDVAVFYLTFAFAFYAIVNRAWGRLALFVLVGMNMLLWHQVLRPVQKPPQVVTINMGRDVAVLFSSSGETCLVDAGRRDGSWERIRQQASVWNLATPVSVASLFSPASVIRSLPVSPTASGAAPHRSFVIRMLDDKVLRIDSKSHSLLLVSGLKRLEAQRADGADVVFWIYRFTGKEWHRLDAWIAETRPRRMLLVPGPFMTAEQRELLNRYAASRPQVEVRSRSRQTVWY</sequence>
<feature type="domain" description="DUF4131" evidence="8">
    <location>
        <begin position="34"/>
        <end position="200"/>
    </location>
</feature>
<feature type="transmembrane region" description="Helical" evidence="6">
    <location>
        <begin position="462"/>
        <end position="485"/>
    </location>
</feature>
<dbReference type="KEGG" id="cte:CT1367"/>
<dbReference type="eggNOG" id="COG0658">
    <property type="taxonomic scope" value="Bacteria"/>
</dbReference>
<feature type="transmembrane region" description="Helical" evidence="6">
    <location>
        <begin position="436"/>
        <end position="455"/>
    </location>
</feature>
<feature type="transmembrane region" description="Helical" evidence="6">
    <location>
        <begin position="299"/>
        <end position="318"/>
    </location>
</feature>
<keyword evidence="10" id="KW-1185">Reference proteome</keyword>
<dbReference type="Pfam" id="PF03772">
    <property type="entry name" value="Competence"/>
    <property type="match status" value="1"/>
</dbReference>
<dbReference type="InterPro" id="IPR052159">
    <property type="entry name" value="Competence_DNA_uptake"/>
</dbReference>
<organism evidence="9 10">
    <name type="scientific">Chlorobaculum tepidum (strain ATCC 49652 / DSM 12025 / NBRC 103806 / TLS)</name>
    <name type="common">Chlorobium tepidum</name>
    <dbReference type="NCBI Taxonomy" id="194439"/>
    <lineage>
        <taxon>Bacteria</taxon>
        <taxon>Pseudomonadati</taxon>
        <taxon>Chlorobiota</taxon>
        <taxon>Chlorobiia</taxon>
        <taxon>Chlorobiales</taxon>
        <taxon>Chlorobiaceae</taxon>
        <taxon>Chlorobaculum</taxon>
    </lineage>
</organism>
<dbReference type="NCBIfam" id="TIGR00360">
    <property type="entry name" value="ComEC_N-term"/>
    <property type="match status" value="1"/>
</dbReference>
<evidence type="ECO:0000256" key="6">
    <source>
        <dbReference type="SAM" id="Phobius"/>
    </source>
</evidence>
<dbReference type="EMBL" id="AE006470">
    <property type="protein sequence ID" value="AAM72596.1"/>
    <property type="molecule type" value="Genomic_DNA"/>
</dbReference>
<feature type="transmembrane region" description="Helical" evidence="6">
    <location>
        <begin position="497"/>
        <end position="516"/>
    </location>
</feature>
<protein>
    <submittedName>
        <fullName evidence="9">ComEC/Rec2 family protein</fullName>
    </submittedName>
</protein>
<reference evidence="9 10" key="1">
    <citation type="journal article" date="2002" name="Proc. Natl. Acad. Sci. U.S.A.">
        <title>The complete genome sequence of Chlorobium tepidum TLS, a photosynthetic, anaerobic, green-sulfur bacterium.</title>
        <authorList>
            <person name="Eisen J.A."/>
            <person name="Nelson K.E."/>
            <person name="Paulsen I.T."/>
            <person name="Heidelberg J.F."/>
            <person name="Wu M."/>
            <person name="Dodson R.J."/>
            <person name="Deboy R."/>
            <person name="Gwinn M.L."/>
            <person name="Nelson W.C."/>
            <person name="Haft D.H."/>
            <person name="Hickey E.K."/>
            <person name="Peterson J.D."/>
            <person name="Durkin A.S."/>
            <person name="Kolonay J.L."/>
            <person name="Yang F."/>
            <person name="Holt I."/>
            <person name="Umayam L.A."/>
            <person name="Mason T."/>
            <person name="Brenner M."/>
            <person name="Shea T.P."/>
            <person name="Parksey D."/>
            <person name="Nierman W.C."/>
            <person name="Feldblyum T.V."/>
            <person name="Hansen C.L."/>
            <person name="Craven M.B."/>
            <person name="Radune D."/>
            <person name="Vamathevan J."/>
            <person name="Khouri H."/>
            <person name="White O."/>
            <person name="Gruber T.M."/>
            <person name="Ketchum K.A."/>
            <person name="Venter J.C."/>
            <person name="Tettelin H."/>
            <person name="Bryant D.A."/>
            <person name="Fraser C.M."/>
        </authorList>
    </citation>
    <scope>NUCLEOTIDE SEQUENCE [LARGE SCALE GENOMIC DNA]</scope>
    <source>
        <strain evidence="10">ATCC 49652 / DSM 12025 / NBRC 103806 / TLS</strain>
    </source>
</reference>
<feature type="transmembrane region" description="Helical" evidence="6">
    <location>
        <begin position="401"/>
        <end position="424"/>
    </location>
</feature>
<keyword evidence="5 6" id="KW-0472">Membrane</keyword>
<evidence type="ECO:0000256" key="2">
    <source>
        <dbReference type="ARBA" id="ARBA00022475"/>
    </source>
</evidence>
<dbReference type="RefSeq" id="WP_010933035.1">
    <property type="nucleotide sequence ID" value="NC_002932.3"/>
</dbReference>
<feature type="transmembrane region" description="Helical" evidence="6">
    <location>
        <begin position="32"/>
        <end position="51"/>
    </location>
</feature>
<evidence type="ECO:0000259" key="7">
    <source>
        <dbReference type="Pfam" id="PF03772"/>
    </source>
</evidence>
<accession>Q8KCP6</accession>
<dbReference type="Proteomes" id="UP000001007">
    <property type="component" value="Chromosome"/>
</dbReference>
<comment type="subcellular location">
    <subcellularLocation>
        <location evidence="1">Cell membrane</location>
        <topology evidence="1">Multi-pass membrane protein</topology>
    </subcellularLocation>
</comment>
<dbReference type="InterPro" id="IPR025405">
    <property type="entry name" value="DUF4131"/>
</dbReference>
<dbReference type="HOGENOM" id="CLU_377545_0_0_10"/>
<feature type="transmembrane region" description="Helical" evidence="6">
    <location>
        <begin position="266"/>
        <end position="287"/>
    </location>
</feature>
<evidence type="ECO:0000313" key="9">
    <source>
        <dbReference type="EMBL" id="AAM72596.1"/>
    </source>
</evidence>
<gene>
    <name evidence="9" type="ordered locus">CT1367</name>
</gene>
<feature type="domain" description="ComEC/Rec2-related protein" evidence="7">
    <location>
        <begin position="244"/>
        <end position="515"/>
    </location>
</feature>
<keyword evidence="3 6" id="KW-0812">Transmembrane</keyword>
<evidence type="ECO:0000313" key="10">
    <source>
        <dbReference type="Proteomes" id="UP000001007"/>
    </source>
</evidence>
<dbReference type="PANTHER" id="PTHR30619">
    <property type="entry name" value="DNA INTERNALIZATION/COMPETENCE PROTEIN COMEC/REC2"/>
    <property type="match status" value="1"/>
</dbReference>
<feature type="transmembrane region" description="Helical" evidence="6">
    <location>
        <begin position="7"/>
        <end position="26"/>
    </location>
</feature>
<evidence type="ECO:0000256" key="3">
    <source>
        <dbReference type="ARBA" id="ARBA00022692"/>
    </source>
</evidence>
<feature type="transmembrane region" description="Helical" evidence="6">
    <location>
        <begin position="63"/>
        <end position="83"/>
    </location>
</feature>
<name>Q8KCP6_CHLTE</name>
<keyword evidence="4 6" id="KW-1133">Transmembrane helix</keyword>
<feature type="transmembrane region" description="Helical" evidence="6">
    <location>
        <begin position="523"/>
        <end position="540"/>
    </location>
</feature>
<dbReference type="GO" id="GO:0005886">
    <property type="term" value="C:plasma membrane"/>
    <property type="evidence" value="ECO:0007669"/>
    <property type="project" value="UniProtKB-SubCell"/>
</dbReference>
<dbReference type="PANTHER" id="PTHR30619:SF1">
    <property type="entry name" value="RECOMBINATION PROTEIN 2"/>
    <property type="match status" value="1"/>
</dbReference>
<dbReference type="EnsemblBacteria" id="AAM72596">
    <property type="protein sequence ID" value="AAM72596"/>
    <property type="gene ID" value="CT1367"/>
</dbReference>
<evidence type="ECO:0000256" key="4">
    <source>
        <dbReference type="ARBA" id="ARBA00022989"/>
    </source>
</evidence>
<evidence type="ECO:0000256" key="1">
    <source>
        <dbReference type="ARBA" id="ARBA00004651"/>
    </source>
</evidence>
<dbReference type="STRING" id="194439.CT1367"/>
<feature type="transmembrane region" description="Helical" evidence="6">
    <location>
        <begin position="362"/>
        <end position="381"/>
    </location>
</feature>